<comment type="caution">
    <text evidence="3">The sequence shown here is derived from an EMBL/GenBank/DDBJ whole genome shotgun (WGS) entry which is preliminary data.</text>
</comment>
<reference evidence="3 4" key="1">
    <citation type="submission" date="2018-09" db="EMBL/GenBank/DDBJ databases">
        <authorList>
            <person name="Wang F."/>
        </authorList>
    </citation>
    <scope>NUCLEOTIDE SEQUENCE [LARGE SCALE GENOMIC DNA]</scope>
    <source>
        <strain evidence="3 4">PLHSC7-2</strain>
    </source>
</reference>
<evidence type="ECO:0000313" key="4">
    <source>
        <dbReference type="Proteomes" id="UP000283255"/>
    </source>
</evidence>
<dbReference type="InterPro" id="IPR005627">
    <property type="entry name" value="CutC-like"/>
</dbReference>
<dbReference type="SUPFAM" id="SSF110395">
    <property type="entry name" value="CutC-like"/>
    <property type="match status" value="1"/>
</dbReference>
<dbReference type="RefSeq" id="WP_119908912.1">
    <property type="nucleotide sequence ID" value="NZ_QZCH01000001.1"/>
</dbReference>
<evidence type="ECO:0000256" key="2">
    <source>
        <dbReference type="HAMAP-Rule" id="MF_00795"/>
    </source>
</evidence>
<reference evidence="3 4" key="2">
    <citation type="submission" date="2019-01" db="EMBL/GenBank/DDBJ databases">
        <title>Motilimonas pumilus sp. nov., isolated from the gut of sea cucumber (Apostichopus japonicus).</title>
        <authorList>
            <person name="Wang F.-Q."/>
            <person name="Ren L.-H."/>
            <person name="Lin Y.-W."/>
            <person name="Sun G.-H."/>
            <person name="Du Z.-J."/>
            <person name="Zhao J.-X."/>
            <person name="Liu X.-J."/>
            <person name="Liu L.-J."/>
        </authorList>
    </citation>
    <scope>NUCLEOTIDE SEQUENCE [LARGE SCALE GENOMIC DNA]</scope>
    <source>
        <strain evidence="3 4">PLHSC7-2</strain>
    </source>
</reference>
<comment type="caution">
    <text evidence="2">Once thought to be involved in copper homeostasis, experiments in E.coli have shown this is not the case.</text>
</comment>
<gene>
    <name evidence="2" type="primary">cutC</name>
    <name evidence="3" type="ORF">D1Z90_01115</name>
</gene>
<evidence type="ECO:0000313" key="3">
    <source>
        <dbReference type="EMBL" id="RJG51365.1"/>
    </source>
</evidence>
<dbReference type="AlphaFoldDB" id="A0A418YK67"/>
<evidence type="ECO:0000256" key="1">
    <source>
        <dbReference type="ARBA" id="ARBA00007768"/>
    </source>
</evidence>
<accession>A0A418YK67</accession>
<dbReference type="PANTHER" id="PTHR12598">
    <property type="entry name" value="COPPER HOMEOSTASIS PROTEIN CUTC"/>
    <property type="match status" value="1"/>
</dbReference>
<organism evidence="3 4">
    <name type="scientific">Motilimonas pumila</name>
    <dbReference type="NCBI Taxonomy" id="2303987"/>
    <lineage>
        <taxon>Bacteria</taxon>
        <taxon>Pseudomonadati</taxon>
        <taxon>Pseudomonadota</taxon>
        <taxon>Gammaproteobacteria</taxon>
        <taxon>Alteromonadales</taxon>
        <taxon>Alteromonadales genera incertae sedis</taxon>
        <taxon>Motilimonas</taxon>
    </lineage>
</organism>
<comment type="similarity">
    <text evidence="1 2">Belongs to the CutC family.</text>
</comment>
<name>A0A418YK67_9GAMM</name>
<dbReference type="GO" id="GO:0005507">
    <property type="term" value="F:copper ion binding"/>
    <property type="evidence" value="ECO:0007669"/>
    <property type="project" value="TreeGrafter"/>
</dbReference>
<sequence>MNVEVCIDNFESLNSAQRGGANRIELCGALALGGITPNYGLIKAACQHASIPVYVMIRPRSGDFFYSEDEVAIMLSDIYAARRAGAQGVVLGVLDKQANIDRQVLKSLVAEAGQMGVTFHRAIDLVANVEDALETIIAAGCERVLTSGQEQTALAGVNTLKQMVVQANNRISIMAGAGVSGTNVKQIVDISGVHEVHLSGKSQRQSYMTVSGQQPSMGSADDMNLNVTSETQIRAVVKALT</sequence>
<dbReference type="Gene3D" id="3.20.20.380">
    <property type="entry name" value="Copper homeostasis (CutC) domain"/>
    <property type="match status" value="1"/>
</dbReference>
<dbReference type="PANTHER" id="PTHR12598:SF0">
    <property type="entry name" value="COPPER HOMEOSTASIS PROTEIN CUTC HOMOLOG"/>
    <property type="match status" value="1"/>
</dbReference>
<protein>
    <recommendedName>
        <fullName evidence="2">PF03932 family protein CutC</fullName>
    </recommendedName>
</protein>
<dbReference type="Pfam" id="PF03932">
    <property type="entry name" value="CutC"/>
    <property type="match status" value="1"/>
</dbReference>
<proteinExistence type="inferred from homology"/>
<keyword evidence="4" id="KW-1185">Reference proteome</keyword>
<comment type="subcellular location">
    <subcellularLocation>
        <location evidence="2">Cytoplasm</location>
    </subcellularLocation>
</comment>
<dbReference type="Proteomes" id="UP000283255">
    <property type="component" value="Unassembled WGS sequence"/>
</dbReference>
<dbReference type="FunFam" id="3.20.20.380:FF:000001">
    <property type="entry name" value="Copper homeostasis protein CutC"/>
    <property type="match status" value="1"/>
</dbReference>
<dbReference type="OrthoDB" id="9815677at2"/>
<dbReference type="HAMAP" id="MF_00795">
    <property type="entry name" value="CutC"/>
    <property type="match status" value="1"/>
</dbReference>
<dbReference type="GO" id="GO:0005737">
    <property type="term" value="C:cytoplasm"/>
    <property type="evidence" value="ECO:0007669"/>
    <property type="project" value="UniProtKB-SubCell"/>
</dbReference>
<dbReference type="InterPro" id="IPR036822">
    <property type="entry name" value="CutC-like_dom_sf"/>
</dbReference>
<dbReference type="EMBL" id="QZCH01000001">
    <property type="protein sequence ID" value="RJG51365.1"/>
    <property type="molecule type" value="Genomic_DNA"/>
</dbReference>
<keyword evidence="2" id="KW-0963">Cytoplasm</keyword>